<keyword evidence="8" id="KW-0653">Protein transport</keyword>
<dbReference type="AlphaFoldDB" id="A0A517PLY9"/>
<dbReference type="GO" id="GO:0015031">
    <property type="term" value="P:protein transport"/>
    <property type="evidence" value="ECO:0007669"/>
    <property type="project" value="UniProtKB-KW"/>
</dbReference>
<evidence type="ECO:0000256" key="3">
    <source>
        <dbReference type="ARBA" id="ARBA00020392"/>
    </source>
</evidence>
<evidence type="ECO:0000256" key="5">
    <source>
        <dbReference type="ARBA" id="ARBA00022475"/>
    </source>
</evidence>
<dbReference type="InterPro" id="IPR012823">
    <property type="entry name" value="Flagell_FliJ"/>
</dbReference>
<evidence type="ECO:0000256" key="1">
    <source>
        <dbReference type="ARBA" id="ARBA00004413"/>
    </source>
</evidence>
<dbReference type="OrthoDB" id="288955at2"/>
<evidence type="ECO:0000256" key="6">
    <source>
        <dbReference type="ARBA" id="ARBA00022500"/>
    </source>
</evidence>
<comment type="subcellular location">
    <subcellularLocation>
        <location evidence="1">Cell membrane</location>
        <topology evidence="1">Peripheral membrane protein</topology>
        <orientation evidence="1">Cytoplasmic side</orientation>
    </subcellularLocation>
</comment>
<accession>A0A517PLY9</accession>
<keyword evidence="11" id="KW-0966">Cell projection</keyword>
<keyword evidence="11" id="KW-0282">Flagellum</keyword>
<keyword evidence="9" id="KW-0472">Membrane</keyword>
<dbReference type="GO" id="GO:0071973">
    <property type="term" value="P:bacterial-type flagellum-dependent cell motility"/>
    <property type="evidence" value="ECO:0007669"/>
    <property type="project" value="InterPro"/>
</dbReference>
<comment type="similarity">
    <text evidence="2">Belongs to the FliJ family.</text>
</comment>
<keyword evidence="5" id="KW-1003">Cell membrane</keyword>
<evidence type="ECO:0000256" key="9">
    <source>
        <dbReference type="ARBA" id="ARBA00023136"/>
    </source>
</evidence>
<keyword evidence="4" id="KW-0813">Transport</keyword>
<keyword evidence="6" id="KW-0145">Chemotaxis</keyword>
<dbReference type="Proteomes" id="UP000320421">
    <property type="component" value="Chromosome"/>
</dbReference>
<keyword evidence="7" id="KW-1005">Bacterial flagellum biogenesis</keyword>
<evidence type="ECO:0000256" key="2">
    <source>
        <dbReference type="ARBA" id="ARBA00010004"/>
    </source>
</evidence>
<keyword evidence="10" id="KW-1006">Bacterial flagellum protein export</keyword>
<dbReference type="InterPro" id="IPR053716">
    <property type="entry name" value="Flag_assembly_chemotaxis_eff"/>
</dbReference>
<reference evidence="11 12" key="1">
    <citation type="submission" date="2019-02" db="EMBL/GenBank/DDBJ databases">
        <title>Deep-cultivation of Planctomycetes and their phenomic and genomic characterization uncovers novel biology.</title>
        <authorList>
            <person name="Wiegand S."/>
            <person name="Jogler M."/>
            <person name="Boedeker C."/>
            <person name="Pinto D."/>
            <person name="Vollmers J."/>
            <person name="Rivas-Marin E."/>
            <person name="Kohn T."/>
            <person name="Peeters S.H."/>
            <person name="Heuer A."/>
            <person name="Rast P."/>
            <person name="Oberbeckmann S."/>
            <person name="Bunk B."/>
            <person name="Jeske O."/>
            <person name="Meyerdierks A."/>
            <person name="Storesund J.E."/>
            <person name="Kallscheuer N."/>
            <person name="Luecker S."/>
            <person name="Lage O.M."/>
            <person name="Pohl T."/>
            <person name="Merkel B.J."/>
            <person name="Hornburger P."/>
            <person name="Mueller R.-W."/>
            <person name="Bruemmer F."/>
            <person name="Labrenz M."/>
            <person name="Spormann A.M."/>
            <person name="Op den Camp H."/>
            <person name="Overmann J."/>
            <person name="Amann R."/>
            <person name="Jetten M.S.M."/>
            <person name="Mascher T."/>
            <person name="Medema M.H."/>
            <person name="Devos D.P."/>
            <person name="Kaster A.-K."/>
            <person name="Ovreas L."/>
            <person name="Rohde M."/>
            <person name="Galperin M.Y."/>
            <person name="Jogler C."/>
        </authorList>
    </citation>
    <scope>NUCLEOTIDE SEQUENCE [LARGE SCALE GENOMIC DNA]</scope>
    <source>
        <strain evidence="11 12">HG66A1</strain>
    </source>
</reference>
<protein>
    <recommendedName>
        <fullName evidence="3">Flagellar FliJ protein</fullName>
    </recommendedName>
</protein>
<sequence length="150" mass="17659">MKKFRFQFESVLKMRRHKRSLCRQLLGEILQADQRLVEESRRLDALRQEQIQEIRQRQEPGRLDIDAGANLRSYVGQLQAQLRTVQANRRLLEKQLTACRQALAKAEQEVKAMEKLSDKHREAFQFAQIRKESLELEETWAATQQSGGLR</sequence>
<dbReference type="RefSeq" id="WP_145183130.1">
    <property type="nucleotide sequence ID" value="NZ_VTSR01000032.1"/>
</dbReference>
<evidence type="ECO:0000256" key="7">
    <source>
        <dbReference type="ARBA" id="ARBA00022795"/>
    </source>
</evidence>
<organism evidence="11 12">
    <name type="scientific">Gimesia chilikensis</name>
    <dbReference type="NCBI Taxonomy" id="2605989"/>
    <lineage>
        <taxon>Bacteria</taxon>
        <taxon>Pseudomonadati</taxon>
        <taxon>Planctomycetota</taxon>
        <taxon>Planctomycetia</taxon>
        <taxon>Planctomycetales</taxon>
        <taxon>Planctomycetaceae</taxon>
        <taxon>Gimesia</taxon>
    </lineage>
</organism>
<evidence type="ECO:0000256" key="4">
    <source>
        <dbReference type="ARBA" id="ARBA00022448"/>
    </source>
</evidence>
<dbReference type="EMBL" id="CP036266">
    <property type="protein sequence ID" value="QDT20389.1"/>
    <property type="molecule type" value="Genomic_DNA"/>
</dbReference>
<evidence type="ECO:0000256" key="8">
    <source>
        <dbReference type="ARBA" id="ARBA00022927"/>
    </source>
</evidence>
<gene>
    <name evidence="11" type="ORF">HG66A1_21750</name>
</gene>
<name>A0A517PLY9_9PLAN</name>
<evidence type="ECO:0000313" key="11">
    <source>
        <dbReference type="EMBL" id="QDT20389.1"/>
    </source>
</evidence>
<dbReference type="Gene3D" id="1.10.287.1700">
    <property type="match status" value="1"/>
</dbReference>
<proteinExistence type="inferred from homology"/>
<keyword evidence="11" id="KW-0969">Cilium</keyword>
<dbReference type="Pfam" id="PF02050">
    <property type="entry name" value="FliJ"/>
    <property type="match status" value="1"/>
</dbReference>
<dbReference type="GO" id="GO:0005886">
    <property type="term" value="C:plasma membrane"/>
    <property type="evidence" value="ECO:0007669"/>
    <property type="project" value="UniProtKB-SubCell"/>
</dbReference>
<dbReference type="GO" id="GO:0044781">
    <property type="term" value="P:bacterial-type flagellum organization"/>
    <property type="evidence" value="ECO:0007669"/>
    <property type="project" value="UniProtKB-KW"/>
</dbReference>
<evidence type="ECO:0000313" key="12">
    <source>
        <dbReference type="Proteomes" id="UP000320421"/>
    </source>
</evidence>
<dbReference type="GO" id="GO:0006935">
    <property type="term" value="P:chemotaxis"/>
    <property type="evidence" value="ECO:0007669"/>
    <property type="project" value="UniProtKB-KW"/>
</dbReference>
<evidence type="ECO:0000256" key="10">
    <source>
        <dbReference type="ARBA" id="ARBA00023225"/>
    </source>
</evidence>
<accession>A0A5A8AU61</accession>
<keyword evidence="12" id="KW-1185">Reference proteome</keyword>
<dbReference type="GO" id="GO:0009288">
    <property type="term" value="C:bacterial-type flagellum"/>
    <property type="evidence" value="ECO:0007669"/>
    <property type="project" value="InterPro"/>
</dbReference>